<evidence type="ECO:0000313" key="2">
    <source>
        <dbReference type="EMBL" id="SDM45549.1"/>
    </source>
</evidence>
<keyword evidence="3" id="KW-1185">Reference proteome</keyword>
<proteinExistence type="predicted"/>
<reference evidence="3" key="1">
    <citation type="submission" date="2016-10" db="EMBL/GenBank/DDBJ databases">
        <authorList>
            <person name="Varghese N."/>
            <person name="Submissions S."/>
        </authorList>
    </citation>
    <scope>NUCLEOTIDE SEQUENCE [LARGE SCALE GENOMIC DNA]</scope>
    <source>
        <strain evidence="3">CGMCC 1.10119</strain>
    </source>
</reference>
<dbReference type="OrthoDB" id="330458at2157"/>
<dbReference type="STRING" id="660521.SAMN04487949_1721"/>
<name>A0A1G9TCT0_9EURY</name>
<keyword evidence="1" id="KW-1133">Transmembrane helix</keyword>
<feature type="transmembrane region" description="Helical" evidence="1">
    <location>
        <begin position="44"/>
        <end position="66"/>
    </location>
</feature>
<sequence length="71" mass="7483">MVGPSYTDDERRTASLRLKVGFVLVVGVSAGITALQVQGSLLQAGVFTVVGLLLGWILVVYLSHIVPSTGR</sequence>
<protein>
    <submittedName>
        <fullName evidence="2">Uncharacterized protein</fullName>
    </submittedName>
</protein>
<dbReference type="AlphaFoldDB" id="A0A1G9TCT0"/>
<evidence type="ECO:0000313" key="3">
    <source>
        <dbReference type="Proteomes" id="UP000199451"/>
    </source>
</evidence>
<keyword evidence="1" id="KW-0472">Membrane</keyword>
<gene>
    <name evidence="2" type="ORF">SAMN04487949_1721</name>
</gene>
<dbReference type="EMBL" id="FNHL01000002">
    <property type="protein sequence ID" value="SDM45549.1"/>
    <property type="molecule type" value="Genomic_DNA"/>
</dbReference>
<dbReference type="Proteomes" id="UP000199451">
    <property type="component" value="Unassembled WGS sequence"/>
</dbReference>
<dbReference type="RefSeq" id="WP_089696546.1">
    <property type="nucleotide sequence ID" value="NZ_FNHL01000002.1"/>
</dbReference>
<keyword evidence="1" id="KW-0812">Transmembrane</keyword>
<organism evidence="2 3">
    <name type="scientific">Halogranum gelatinilyticum</name>
    <dbReference type="NCBI Taxonomy" id="660521"/>
    <lineage>
        <taxon>Archaea</taxon>
        <taxon>Methanobacteriati</taxon>
        <taxon>Methanobacteriota</taxon>
        <taxon>Stenosarchaea group</taxon>
        <taxon>Halobacteria</taxon>
        <taxon>Halobacteriales</taxon>
        <taxon>Haloferacaceae</taxon>
    </lineage>
</organism>
<accession>A0A1G9TCT0</accession>
<feature type="transmembrane region" description="Helical" evidence="1">
    <location>
        <begin position="20"/>
        <end position="38"/>
    </location>
</feature>
<evidence type="ECO:0000256" key="1">
    <source>
        <dbReference type="SAM" id="Phobius"/>
    </source>
</evidence>